<dbReference type="Proteomes" id="UP000781932">
    <property type="component" value="Unassembled WGS sequence"/>
</dbReference>
<dbReference type="InterPro" id="IPR036397">
    <property type="entry name" value="RNaseH_sf"/>
</dbReference>
<dbReference type="GeneID" id="62165670"/>
<protein>
    <recommendedName>
        <fullName evidence="1">RNase H type-1 domain-containing protein</fullName>
    </recommendedName>
</protein>
<accession>A0A9P6LHL5</accession>
<feature type="domain" description="RNase H type-1" evidence="1">
    <location>
        <begin position="100"/>
        <end position="259"/>
    </location>
</feature>
<dbReference type="InterPro" id="IPR002156">
    <property type="entry name" value="RNaseH_domain"/>
</dbReference>
<evidence type="ECO:0000313" key="2">
    <source>
        <dbReference type="EMBL" id="KAF9872702.1"/>
    </source>
</evidence>
<reference evidence="2" key="2">
    <citation type="submission" date="2020-11" db="EMBL/GenBank/DDBJ databases">
        <title>Whole genome sequencing of Colletotrichum sp.</title>
        <authorList>
            <person name="Li H."/>
        </authorList>
    </citation>
    <scope>NUCLEOTIDE SEQUENCE</scope>
    <source>
        <strain evidence="2">CkLH20</strain>
    </source>
</reference>
<dbReference type="CDD" id="cd09276">
    <property type="entry name" value="Rnase_HI_RT_non_LTR"/>
    <property type="match status" value="1"/>
</dbReference>
<proteinExistence type="predicted"/>
<name>A0A9P6LHL5_9PEZI</name>
<evidence type="ECO:0000313" key="3">
    <source>
        <dbReference type="Proteomes" id="UP000781932"/>
    </source>
</evidence>
<dbReference type="InterPro" id="IPR012337">
    <property type="entry name" value="RNaseH-like_sf"/>
</dbReference>
<sequence>MSAPYMDTCHAGFEAERSEVSTTAYHYQVDVTRRADFNSTRHAVESMSFRMAANGQIRLIGIPRNFFTGQSPYNFQGDLVIRPREQAGILPQRASFEPPTPHALNFFTDASFPGKDSWEGAPRISSPKNPASMAIAWKSWPGIANTKYNKRSFQLVGCTDFRVAELHALVLALETATVVCRLQPKMQRVSIFSDCQDAIRKLMKADSESNRNDPLVRRAVDASHNLDKKGIRVLVHWVPGHANIEGNEVVDDLAWRTRICKNPKAMPAEIPVLMKEYEIPEHLLAIEETNHIDFHKSRKARLSPYHQTLPAPSYQSLPWNNQTPMGAFQYPAPVVF</sequence>
<comment type="caution">
    <text evidence="2">The sequence shown here is derived from an EMBL/GenBank/DDBJ whole genome shotgun (WGS) entry which is preliminary data.</text>
</comment>
<keyword evidence="3" id="KW-1185">Reference proteome</keyword>
<organism evidence="2 3">
    <name type="scientific">Colletotrichum karsti</name>
    <dbReference type="NCBI Taxonomy" id="1095194"/>
    <lineage>
        <taxon>Eukaryota</taxon>
        <taxon>Fungi</taxon>
        <taxon>Dikarya</taxon>
        <taxon>Ascomycota</taxon>
        <taxon>Pezizomycotina</taxon>
        <taxon>Sordariomycetes</taxon>
        <taxon>Hypocreomycetidae</taxon>
        <taxon>Glomerellales</taxon>
        <taxon>Glomerellaceae</taxon>
        <taxon>Colletotrichum</taxon>
        <taxon>Colletotrichum boninense species complex</taxon>
    </lineage>
</organism>
<dbReference type="Pfam" id="PF00075">
    <property type="entry name" value="RNase_H"/>
    <property type="match status" value="1"/>
</dbReference>
<dbReference type="PROSITE" id="PS50879">
    <property type="entry name" value="RNASE_H_1"/>
    <property type="match status" value="1"/>
</dbReference>
<evidence type="ECO:0000259" key="1">
    <source>
        <dbReference type="PROSITE" id="PS50879"/>
    </source>
</evidence>
<gene>
    <name evidence="2" type="ORF">CkaCkLH20_09881</name>
</gene>
<dbReference type="AlphaFoldDB" id="A0A9P6LHL5"/>
<dbReference type="GO" id="GO:0003676">
    <property type="term" value="F:nucleic acid binding"/>
    <property type="evidence" value="ECO:0007669"/>
    <property type="project" value="InterPro"/>
</dbReference>
<dbReference type="OrthoDB" id="3548481at2759"/>
<dbReference type="Gene3D" id="3.30.420.10">
    <property type="entry name" value="Ribonuclease H-like superfamily/Ribonuclease H"/>
    <property type="match status" value="1"/>
</dbReference>
<dbReference type="RefSeq" id="XP_038742163.1">
    <property type="nucleotide sequence ID" value="XM_038892596.1"/>
</dbReference>
<dbReference type="EMBL" id="JAATWM020000036">
    <property type="protein sequence ID" value="KAF9872702.1"/>
    <property type="molecule type" value="Genomic_DNA"/>
</dbReference>
<dbReference type="GO" id="GO:0004523">
    <property type="term" value="F:RNA-DNA hybrid ribonuclease activity"/>
    <property type="evidence" value="ECO:0007669"/>
    <property type="project" value="InterPro"/>
</dbReference>
<dbReference type="SUPFAM" id="SSF53098">
    <property type="entry name" value="Ribonuclease H-like"/>
    <property type="match status" value="1"/>
</dbReference>
<reference evidence="2" key="1">
    <citation type="submission" date="2020-03" db="EMBL/GenBank/DDBJ databases">
        <authorList>
            <person name="He L."/>
        </authorList>
    </citation>
    <scope>NUCLEOTIDE SEQUENCE</scope>
    <source>
        <strain evidence="2">CkLH20</strain>
    </source>
</reference>